<accession>A0A4P7GNE8</accession>
<keyword evidence="2" id="KW-1185">Reference proteome</keyword>
<gene>
    <name evidence="1" type="ORF">EXE57_14285</name>
</gene>
<reference evidence="1 2" key="1">
    <citation type="submission" date="2019-03" db="EMBL/GenBank/DDBJ databases">
        <title>Three New Species of Nocardioides, Nocardioides euryhalodurans sp. nov., Nocardioides seonyuensis sp. nov. and Nocardioides eburneoflavus sp. nov., Iolated from Soil.</title>
        <authorList>
            <person name="Roh S.G."/>
            <person name="Lee C."/>
            <person name="Kim M.-K."/>
            <person name="Kim S.B."/>
        </authorList>
    </citation>
    <scope>NUCLEOTIDE SEQUENCE [LARGE SCALE GENOMIC DNA]</scope>
    <source>
        <strain evidence="1 2">MMS17-SY117</strain>
    </source>
</reference>
<sequence>MAQESQNDVRTQLLELLLDKVEQDQYPSSTMLDLIEELVSPDEVEEYAGVLMAKLEGETYPSNSLIRRVMALR</sequence>
<dbReference type="OrthoDB" id="3579108at2"/>
<dbReference type="EMBL" id="CP038267">
    <property type="protein sequence ID" value="QBR93301.1"/>
    <property type="molecule type" value="Genomic_DNA"/>
</dbReference>
<organism evidence="1 2">
    <name type="scientific">Nocardioides euryhalodurans</name>
    <dbReference type="NCBI Taxonomy" id="2518370"/>
    <lineage>
        <taxon>Bacteria</taxon>
        <taxon>Bacillati</taxon>
        <taxon>Actinomycetota</taxon>
        <taxon>Actinomycetes</taxon>
        <taxon>Propionibacteriales</taxon>
        <taxon>Nocardioidaceae</taxon>
        <taxon>Nocardioides</taxon>
    </lineage>
</organism>
<protein>
    <submittedName>
        <fullName evidence="1">Uncharacterized protein</fullName>
    </submittedName>
</protein>
<dbReference type="Proteomes" id="UP000294894">
    <property type="component" value="Chromosome"/>
</dbReference>
<evidence type="ECO:0000313" key="2">
    <source>
        <dbReference type="Proteomes" id="UP000294894"/>
    </source>
</evidence>
<name>A0A4P7GNE8_9ACTN</name>
<dbReference type="KEGG" id="noy:EXE57_14285"/>
<dbReference type="AlphaFoldDB" id="A0A4P7GNE8"/>
<proteinExistence type="predicted"/>
<dbReference type="RefSeq" id="WP_135078590.1">
    <property type="nucleotide sequence ID" value="NZ_CP038267.1"/>
</dbReference>
<evidence type="ECO:0000313" key="1">
    <source>
        <dbReference type="EMBL" id="QBR93301.1"/>
    </source>
</evidence>